<organism evidence="1 2">
    <name type="scientific">Araneus ventricosus</name>
    <name type="common">Orbweaver spider</name>
    <name type="synonym">Epeira ventricosa</name>
    <dbReference type="NCBI Taxonomy" id="182803"/>
    <lineage>
        <taxon>Eukaryota</taxon>
        <taxon>Metazoa</taxon>
        <taxon>Ecdysozoa</taxon>
        <taxon>Arthropoda</taxon>
        <taxon>Chelicerata</taxon>
        <taxon>Arachnida</taxon>
        <taxon>Araneae</taxon>
        <taxon>Araneomorphae</taxon>
        <taxon>Entelegynae</taxon>
        <taxon>Araneoidea</taxon>
        <taxon>Araneidae</taxon>
        <taxon>Araneus</taxon>
    </lineage>
</organism>
<gene>
    <name evidence="1" type="ORF">AVEN_31057_1</name>
</gene>
<dbReference type="EMBL" id="BGPR01001370">
    <property type="protein sequence ID" value="GBM52240.1"/>
    <property type="molecule type" value="Genomic_DNA"/>
</dbReference>
<sequence length="147" mass="16285">MRQPPFLRGHCPTSEKGPMCHTTITIPTREGDPAYLSGGFSSTNSWCPPSGYPPFRKDGRGEVMIRVDDRVLWTNPADDSYKLVLDDLNFGVCCETSAGSCIRRGGFYFLMRVLIFCRLEFSKGRIDGSTENQGSFPHEVLPGAETA</sequence>
<evidence type="ECO:0000313" key="2">
    <source>
        <dbReference type="Proteomes" id="UP000499080"/>
    </source>
</evidence>
<reference evidence="1 2" key="1">
    <citation type="journal article" date="2019" name="Sci. Rep.">
        <title>Orb-weaving spider Araneus ventricosus genome elucidates the spidroin gene catalogue.</title>
        <authorList>
            <person name="Kono N."/>
            <person name="Nakamura H."/>
            <person name="Ohtoshi R."/>
            <person name="Moran D.A.P."/>
            <person name="Shinohara A."/>
            <person name="Yoshida Y."/>
            <person name="Fujiwara M."/>
            <person name="Mori M."/>
            <person name="Tomita M."/>
            <person name="Arakawa K."/>
        </authorList>
    </citation>
    <scope>NUCLEOTIDE SEQUENCE [LARGE SCALE GENOMIC DNA]</scope>
</reference>
<name>A0A4Y2GF48_ARAVE</name>
<keyword evidence="2" id="KW-1185">Reference proteome</keyword>
<comment type="caution">
    <text evidence="1">The sequence shown here is derived from an EMBL/GenBank/DDBJ whole genome shotgun (WGS) entry which is preliminary data.</text>
</comment>
<proteinExistence type="predicted"/>
<accession>A0A4Y2GF48</accession>
<dbReference type="Proteomes" id="UP000499080">
    <property type="component" value="Unassembled WGS sequence"/>
</dbReference>
<dbReference type="AlphaFoldDB" id="A0A4Y2GF48"/>
<evidence type="ECO:0000313" key="1">
    <source>
        <dbReference type="EMBL" id="GBM52240.1"/>
    </source>
</evidence>
<protein>
    <submittedName>
        <fullName evidence="1">Uncharacterized protein</fullName>
    </submittedName>
</protein>